<proteinExistence type="predicted"/>
<evidence type="ECO:0000256" key="5">
    <source>
        <dbReference type="ARBA" id="ARBA00022679"/>
    </source>
</evidence>
<dbReference type="GO" id="GO:0016760">
    <property type="term" value="F:cellulose synthase (UDP-forming) activity"/>
    <property type="evidence" value="ECO:0007669"/>
    <property type="project" value="UniProtKB-EC"/>
</dbReference>
<dbReference type="Pfam" id="PF00535">
    <property type="entry name" value="Glycos_transf_2"/>
    <property type="match status" value="1"/>
</dbReference>
<feature type="transmembrane region" description="Helical" evidence="11">
    <location>
        <begin position="538"/>
        <end position="561"/>
    </location>
</feature>
<dbReference type="Pfam" id="PF03170">
    <property type="entry name" value="BcsB"/>
    <property type="match status" value="1"/>
</dbReference>
<dbReference type="PANTHER" id="PTHR43867">
    <property type="entry name" value="CELLULOSE SYNTHASE CATALYTIC SUBUNIT A [UDP-FORMING]"/>
    <property type="match status" value="1"/>
</dbReference>
<name>A0A839HGK8_9BURK</name>
<comment type="caution">
    <text evidence="14">The sequence shown here is derived from an EMBL/GenBank/DDBJ whole genome shotgun (WGS) entry which is preliminary data.</text>
</comment>
<feature type="transmembrane region" description="Helical" evidence="11">
    <location>
        <begin position="39"/>
        <end position="58"/>
    </location>
</feature>
<feature type="transmembrane region" description="Helical" evidence="11">
    <location>
        <begin position="427"/>
        <end position="452"/>
    </location>
</feature>
<evidence type="ECO:0000256" key="3">
    <source>
        <dbReference type="ARBA" id="ARBA00022519"/>
    </source>
</evidence>
<dbReference type="PANTHER" id="PTHR43867:SF2">
    <property type="entry name" value="CELLULOSE SYNTHASE CATALYTIC SUBUNIT A [UDP-FORMING]"/>
    <property type="match status" value="1"/>
</dbReference>
<protein>
    <recommendedName>
        <fullName evidence="11">Cellulose synthase catalytic subunit [UDP-forming]</fullName>
        <ecNumber evidence="11">2.4.1.12</ecNumber>
    </recommendedName>
</protein>
<dbReference type="PRINTS" id="PR01439">
    <property type="entry name" value="CELLSNTHASEA"/>
</dbReference>
<keyword evidence="8 11" id="KW-1133">Transmembrane helix</keyword>
<dbReference type="InterPro" id="IPR005150">
    <property type="entry name" value="Cellulose_synth"/>
</dbReference>
<dbReference type="GO" id="GO:0035438">
    <property type="term" value="F:cyclic-di-GMP binding"/>
    <property type="evidence" value="ECO:0007669"/>
    <property type="project" value="InterPro"/>
</dbReference>
<evidence type="ECO:0000256" key="6">
    <source>
        <dbReference type="ARBA" id="ARBA00022692"/>
    </source>
</evidence>
<dbReference type="Gene3D" id="3.90.550.10">
    <property type="entry name" value="Spore Coat Polysaccharide Biosynthesis Protein SpsA, Chain A"/>
    <property type="match status" value="1"/>
</dbReference>
<dbReference type="InterPro" id="IPR009875">
    <property type="entry name" value="PilZ_domain"/>
</dbReference>
<feature type="transmembrane region" description="Helical" evidence="11">
    <location>
        <begin position="1434"/>
        <end position="1455"/>
    </location>
</feature>
<evidence type="ECO:0000256" key="11">
    <source>
        <dbReference type="RuleBase" id="RU365020"/>
    </source>
</evidence>
<dbReference type="Gene3D" id="2.60.120.260">
    <property type="entry name" value="Galactose-binding domain-like"/>
    <property type="match status" value="2"/>
</dbReference>
<comment type="function">
    <text evidence="11">Catalytic subunit of cellulose synthase. It polymerizes uridine 5'-diphosphate glucose to cellulose.</text>
</comment>
<comment type="pathway">
    <text evidence="11">Glycan metabolism; bacterial cellulose biosynthesis.</text>
</comment>
<feature type="domain" description="PilZ" evidence="13">
    <location>
        <begin position="566"/>
        <end position="664"/>
    </location>
</feature>
<evidence type="ECO:0000259" key="12">
    <source>
        <dbReference type="Pfam" id="PF00535"/>
    </source>
</evidence>
<keyword evidence="15" id="KW-1185">Reference proteome</keyword>
<dbReference type="RefSeq" id="WP_182662221.1">
    <property type="nucleotide sequence ID" value="NZ_JACIVI010000001.1"/>
</dbReference>
<dbReference type="GO" id="GO:0030244">
    <property type="term" value="P:cellulose biosynthetic process"/>
    <property type="evidence" value="ECO:0007669"/>
    <property type="project" value="UniProtKB-KW"/>
</dbReference>
<dbReference type="Gene3D" id="2.40.10.220">
    <property type="entry name" value="predicted glycosyltransferase like domains"/>
    <property type="match status" value="1"/>
</dbReference>
<feature type="transmembrane region" description="Helical" evidence="11">
    <location>
        <begin position="396"/>
        <end position="421"/>
    </location>
</feature>
<keyword evidence="5 11" id="KW-0808">Transferase</keyword>
<comment type="catalytic activity">
    <reaction evidence="10 11">
        <text>[(1-&gt;4)-beta-D-glucosyl](n) + UDP-alpha-D-glucose = [(1-&gt;4)-beta-D-glucosyl](n+1) + UDP + H(+)</text>
        <dbReference type="Rhea" id="RHEA:19929"/>
        <dbReference type="Rhea" id="RHEA-COMP:10033"/>
        <dbReference type="Rhea" id="RHEA-COMP:10034"/>
        <dbReference type="ChEBI" id="CHEBI:15378"/>
        <dbReference type="ChEBI" id="CHEBI:18246"/>
        <dbReference type="ChEBI" id="CHEBI:58223"/>
        <dbReference type="ChEBI" id="CHEBI:58885"/>
        <dbReference type="EC" id="2.4.1.12"/>
    </reaction>
</comment>
<reference evidence="14 15" key="1">
    <citation type="submission" date="2020-08" db="EMBL/GenBank/DDBJ databases">
        <title>Aquariorum lacteus gen. nov., sp. nov., a new member of the family Comamonadaceae, isolated from freshwater aquarium.</title>
        <authorList>
            <person name="Chun S.-J."/>
        </authorList>
    </citation>
    <scope>NUCLEOTIDE SEQUENCE [LARGE SCALE GENOMIC DNA]</scope>
    <source>
        <strain evidence="14 15">SJAQ100</strain>
    </source>
</reference>
<keyword evidence="7 11" id="KW-0135">Cellulose biosynthesis</keyword>
<dbReference type="InterPro" id="IPR001173">
    <property type="entry name" value="Glyco_trans_2-like"/>
</dbReference>
<keyword evidence="6 11" id="KW-0812">Transmembrane</keyword>
<dbReference type="InterPro" id="IPR029044">
    <property type="entry name" value="Nucleotide-diphossugar_trans"/>
</dbReference>
<dbReference type="GO" id="GO:0006011">
    <property type="term" value="P:UDP-alpha-D-glucose metabolic process"/>
    <property type="evidence" value="ECO:0007669"/>
    <property type="project" value="InterPro"/>
</dbReference>
<feature type="domain" description="Glycosyltransferase 2-like" evidence="12">
    <location>
        <begin position="149"/>
        <end position="318"/>
    </location>
</feature>
<dbReference type="Proteomes" id="UP000586093">
    <property type="component" value="Unassembled WGS sequence"/>
</dbReference>
<dbReference type="EMBL" id="JACIVI010000001">
    <property type="protein sequence ID" value="MBB1161437.1"/>
    <property type="molecule type" value="Genomic_DNA"/>
</dbReference>
<organism evidence="14 15">
    <name type="scientific">Aquariibacter albus</name>
    <dbReference type="NCBI Taxonomy" id="2759899"/>
    <lineage>
        <taxon>Bacteria</taxon>
        <taxon>Pseudomonadati</taxon>
        <taxon>Pseudomonadota</taxon>
        <taxon>Betaproteobacteria</taxon>
        <taxon>Burkholderiales</taxon>
        <taxon>Sphaerotilaceae</taxon>
        <taxon>Aquariibacter</taxon>
    </lineage>
</organism>
<keyword evidence="2 11" id="KW-1003">Cell membrane</keyword>
<feature type="transmembrane region" description="Helical" evidence="11">
    <location>
        <begin position="512"/>
        <end position="531"/>
    </location>
</feature>
<evidence type="ECO:0000256" key="1">
    <source>
        <dbReference type="ARBA" id="ARBA00004429"/>
    </source>
</evidence>
<feature type="transmembrane region" description="Helical" evidence="11">
    <location>
        <begin position="65"/>
        <end position="83"/>
    </location>
</feature>
<feature type="transmembrane region" description="Helical" evidence="11">
    <location>
        <begin position="12"/>
        <end position="33"/>
    </location>
</feature>
<evidence type="ECO:0000256" key="7">
    <source>
        <dbReference type="ARBA" id="ARBA00022916"/>
    </source>
</evidence>
<evidence type="ECO:0000256" key="2">
    <source>
        <dbReference type="ARBA" id="ARBA00022475"/>
    </source>
</evidence>
<evidence type="ECO:0000259" key="13">
    <source>
        <dbReference type="Pfam" id="PF07238"/>
    </source>
</evidence>
<accession>A0A839HGK8</accession>
<evidence type="ECO:0000256" key="9">
    <source>
        <dbReference type="ARBA" id="ARBA00023136"/>
    </source>
</evidence>
<dbReference type="SUPFAM" id="SSF53448">
    <property type="entry name" value="Nucleotide-diphospho-sugar transferases"/>
    <property type="match status" value="1"/>
</dbReference>
<dbReference type="UniPathway" id="UPA00694"/>
<dbReference type="NCBIfam" id="TIGR03030">
    <property type="entry name" value="CelA"/>
    <property type="match status" value="1"/>
</dbReference>
<dbReference type="EC" id="2.4.1.12" evidence="11"/>
<dbReference type="Pfam" id="PF07238">
    <property type="entry name" value="PilZ"/>
    <property type="match status" value="1"/>
</dbReference>
<keyword evidence="3 11" id="KW-0997">Cell inner membrane</keyword>
<dbReference type="GO" id="GO:0005886">
    <property type="term" value="C:plasma membrane"/>
    <property type="evidence" value="ECO:0007669"/>
    <property type="project" value="UniProtKB-SubCell"/>
</dbReference>
<comment type="cofactor">
    <cofactor evidence="11">
        <name>Mg(2+)</name>
        <dbReference type="ChEBI" id="CHEBI:18420"/>
    </cofactor>
</comment>
<evidence type="ECO:0000313" key="14">
    <source>
        <dbReference type="EMBL" id="MBB1161437.1"/>
    </source>
</evidence>
<evidence type="ECO:0000256" key="4">
    <source>
        <dbReference type="ARBA" id="ARBA00022676"/>
    </source>
</evidence>
<keyword evidence="9 11" id="KW-0472">Membrane</keyword>
<dbReference type="Pfam" id="PF03552">
    <property type="entry name" value="Cellulose_synt"/>
    <property type="match status" value="1"/>
</dbReference>
<feature type="transmembrane region" description="Helical" evidence="11">
    <location>
        <begin position="464"/>
        <end position="482"/>
    </location>
</feature>
<comment type="subcellular location">
    <subcellularLocation>
        <location evidence="1">Cell inner membrane</location>
        <topology evidence="1">Multi-pass membrane protein</topology>
    </subcellularLocation>
</comment>
<dbReference type="InterPro" id="IPR003919">
    <property type="entry name" value="Cell_synth_A"/>
</dbReference>
<dbReference type="CDD" id="cd06421">
    <property type="entry name" value="CESA_CelA_like"/>
    <property type="match status" value="1"/>
</dbReference>
<sequence length="1467" mass="160298">MGLDTRKPLRGLGSSFVFGLTLLLVLAVMLPLVAVPLDWQGQTLVSLLLFAFAWITALRMQGRRWATLVLIGLSIFLTSRYAYWRFTETLGFDDPRYGWVDYLATFALLGAEVYAWIILFLGYIQTARPLNRRPVPIERPLEDWPHVDVYIPTYNEPLSVVEPTIIAALHIDWPRDKLHVHVLDDGTRDEFRAFAARVGAGYIVREQHTHAKAGNLNHAMTKTKGEFIAIFDCDHVPARSFLQVTMGWMLRDPKIALLQTPHHFYSPDPFERNLGLFHVVPNEGELFYGIVQDGNDLWDATFFCGSCAVMRRDALEGIGGIAVETVTEDAHTALKLQRLGWRTAYLNIPQAAGLATENLASHVGQRIRWARGMTQIFRIDNPLLGRGLTLWQRLCYLNAMAHFLFSIPRLVFLTAPLAFLLLDLRVLSAYALTFAAYSLPHLVLANMTNSIIQGSHRHSFWSEVYETVLAPYILLPTLLALINPKLGKFNVTAKGGLIEKAYFDRRIARPYMVLWALNFAGLVAAAVRLGLGAGEETATVWMTALWTVYNMVIIGAVLAVAREQRQLREHVRVPLAVPVALSGPRGLQPARTLDMSDGGLSLRSLDPQQPLSFEEGSELVLDWSGETHRLPVRWVAGDGASAPMRLAFQDLQLPERVNVVRLLYTRADAWLGLGESREPDRPLASLGLLARLAWRGSRGMVASLFGGRSTRPAAVLLAAGLAGLAFGPQPAEAAPARRPAPVEIVEQAPPPGPGFAGQWTLAQMGLKQGLRLSGVNGQQALYFDVPQEKLVRNASLTVKLRHSPALLAKLSQINVYLNGALQATYSVTASAEGASGKLETRGFEVPLDVYALKGSNSLSFQLLGHYTLTCEDPAHSSLWAEILPDTLLRLDGSLLRLSDRLRRLPAPFLQRWGQGQPDPVQVQLPANPGGPVLEAAGIVASWIGTTARNATPRFRVAEGAGLPRGHVIALLSSAAGLPAWAEAMGLPQATGPMLLVRDHPSDSGSSVLLLYGRHGEDLRTAAQALALGQHGLAGDETLVRELNLPAPRGVNDAPRWASTTRPIKFGELVELERLQVSNAGYVNVPFQLPPDLFFWNRKSAPLTLAYTYNPTPLGKQSALTVNVNELFAGSSPLSGSLDAASKAVEYTIGLPTDRLYPQDNKLDIYFGFQIAKEGECKDTTPDTLRGALLADSQLDLVGVPHFIQLPNLAVFGNGGFPYARQADFARTAVVMAETVSPGAASLFLGLMAHWGGQTGYPALRLSVLSPAEVAAQGDKDLIVFGEPGRQPLLSSWGEHLPLRVGSAGGVQQQELVWSWSRLARLQPWWQTVDGEVGAGALGQLLGQGVWPQALIQQIVSPLHGERSASLLIARDAEGWNLLAHALLDGEARAGVFGNVSVLTGDGKTRSFIVDAPTYTLGDLPPWTWLSWRLHHAPWVMAVIVALAALLQAFIVGIWLRRRGRRRLGEKA</sequence>
<evidence type="ECO:0000313" key="15">
    <source>
        <dbReference type="Proteomes" id="UP000586093"/>
    </source>
</evidence>
<evidence type="ECO:0000256" key="8">
    <source>
        <dbReference type="ARBA" id="ARBA00022989"/>
    </source>
</evidence>
<dbReference type="InterPro" id="IPR050321">
    <property type="entry name" value="Glycosyltr_2/OpgH_subfam"/>
</dbReference>
<evidence type="ECO:0000256" key="10">
    <source>
        <dbReference type="ARBA" id="ARBA00048682"/>
    </source>
</evidence>
<keyword evidence="4 11" id="KW-0328">Glycosyltransferase</keyword>
<gene>
    <name evidence="14" type="primary">bcsA</name>
    <name evidence="14" type="ORF">H4F90_05520</name>
</gene>
<dbReference type="InterPro" id="IPR018513">
    <property type="entry name" value="Cell_synthase_bac"/>
</dbReference>
<keyword evidence="11" id="KW-0973">c-di-GMP</keyword>
<feature type="transmembrane region" description="Helical" evidence="11">
    <location>
        <begin position="103"/>
        <end position="124"/>
    </location>
</feature>